<name>A0A8S1RB73_9CILI</name>
<gene>
    <name evidence="8" type="ORF">PSON_ATCC_30995.1.T1490115</name>
</gene>
<evidence type="ECO:0000256" key="2">
    <source>
        <dbReference type="ARBA" id="ARBA00012759"/>
    </source>
</evidence>
<dbReference type="GO" id="GO:0061136">
    <property type="term" value="P:regulation of proteasomal protein catabolic process"/>
    <property type="evidence" value="ECO:0007669"/>
    <property type="project" value="TreeGrafter"/>
</dbReference>
<keyword evidence="4" id="KW-0833">Ubl conjugation pathway</keyword>
<proteinExistence type="predicted"/>
<reference evidence="8" key="1">
    <citation type="submission" date="2021-01" db="EMBL/GenBank/DDBJ databases">
        <authorList>
            <consortium name="Genoscope - CEA"/>
            <person name="William W."/>
        </authorList>
    </citation>
    <scope>NUCLEOTIDE SEQUENCE</scope>
</reference>
<dbReference type="EMBL" id="CAJJDN010000149">
    <property type="protein sequence ID" value="CAD8124170.1"/>
    <property type="molecule type" value="Genomic_DNA"/>
</dbReference>
<dbReference type="EC" id="3.4.19.12" evidence="2"/>
<dbReference type="PANTHER" id="PTHR43982:SF1">
    <property type="entry name" value="UBIQUITIN CARBOXYL-TERMINAL HYDROLASE 14"/>
    <property type="match status" value="1"/>
</dbReference>
<evidence type="ECO:0000256" key="3">
    <source>
        <dbReference type="ARBA" id="ARBA00022670"/>
    </source>
</evidence>
<dbReference type="InterPro" id="IPR028889">
    <property type="entry name" value="USP"/>
</dbReference>
<comment type="catalytic activity">
    <reaction evidence="1">
        <text>Thiol-dependent hydrolysis of ester, thioester, amide, peptide and isopeptide bonds formed by the C-terminal Gly of ubiquitin (a 76-residue protein attached to proteins as an intracellular targeting signal).</text>
        <dbReference type="EC" id="3.4.19.12"/>
    </reaction>
</comment>
<dbReference type="GO" id="GO:0004843">
    <property type="term" value="F:cysteine-type deubiquitinase activity"/>
    <property type="evidence" value="ECO:0007669"/>
    <property type="project" value="UniProtKB-EC"/>
</dbReference>
<dbReference type="InterPro" id="IPR001394">
    <property type="entry name" value="Peptidase_C19_UCH"/>
</dbReference>
<sequence>MSIQTKQKQIIDYFVKEKEKKEELVLEIGYQCNWDKPLMEQVLGGDDLLEGQYQYYQNQDDFDIEYFSENYNDQKQRLDQFLDKPEKIKKKNKGYPVGISNLGNGCNFSYLLQIIFYNPKLVEQILQYKKLDSSFGDLSQSNNQFMNLFQIVIANQLISNQQYFKPTEFYQAIKDFERQILNSSVLNENFRDIIEYFTIFLKLIDYSLSKNLEKQHNQQNIFMNEYLEKQYTIKNDNMNQIQLVMSIKHYQIYNFLYKEIIENKNKIKELPENLIFTIERDIQQNKKTEEKFYFPQKLYLDFVLDDKQTSKQASLKVQKYITEQVKTLPMYYQLNKQAEAFENVVTYYESQPMYEEFILKSLKFEHQKKVEELKKQFPNNCDILNKELQDSSKNFYQLAQIVAQACNGSESNYYLYQFNFCLNKWFKYNDTEVIIQTEEEVIADTIKNGIILIYLSYEQKKEVQRYQNELNEIDKIRDQLKLNSIVMHNLLNKIPKEIFKKVLEENEKFLKKQ</sequence>
<protein>
    <recommendedName>
        <fullName evidence="2">ubiquitinyl hydrolase 1</fullName>
        <ecNumber evidence="2">3.4.19.12</ecNumber>
    </recommendedName>
</protein>
<evidence type="ECO:0000256" key="4">
    <source>
        <dbReference type="ARBA" id="ARBA00022786"/>
    </source>
</evidence>
<evidence type="ECO:0000256" key="1">
    <source>
        <dbReference type="ARBA" id="ARBA00000707"/>
    </source>
</evidence>
<evidence type="ECO:0000256" key="5">
    <source>
        <dbReference type="ARBA" id="ARBA00022801"/>
    </source>
</evidence>
<dbReference type="GO" id="GO:0070628">
    <property type="term" value="F:proteasome binding"/>
    <property type="evidence" value="ECO:0007669"/>
    <property type="project" value="TreeGrafter"/>
</dbReference>
<dbReference type="Proteomes" id="UP000692954">
    <property type="component" value="Unassembled WGS sequence"/>
</dbReference>
<dbReference type="InterPro" id="IPR044635">
    <property type="entry name" value="UBP14-like"/>
</dbReference>
<comment type="caution">
    <text evidence="8">The sequence shown here is derived from an EMBL/GenBank/DDBJ whole genome shotgun (WGS) entry which is preliminary data.</text>
</comment>
<evidence type="ECO:0000313" key="8">
    <source>
        <dbReference type="EMBL" id="CAD8124170.1"/>
    </source>
</evidence>
<dbReference type="AlphaFoldDB" id="A0A8S1RB73"/>
<keyword evidence="6" id="KW-0788">Thiol protease</keyword>
<dbReference type="GO" id="GO:0016579">
    <property type="term" value="P:protein deubiquitination"/>
    <property type="evidence" value="ECO:0007669"/>
    <property type="project" value="InterPro"/>
</dbReference>
<dbReference type="OrthoDB" id="2420415at2759"/>
<organism evidence="8 9">
    <name type="scientific">Paramecium sonneborni</name>
    <dbReference type="NCBI Taxonomy" id="65129"/>
    <lineage>
        <taxon>Eukaryota</taxon>
        <taxon>Sar</taxon>
        <taxon>Alveolata</taxon>
        <taxon>Ciliophora</taxon>
        <taxon>Intramacronucleata</taxon>
        <taxon>Oligohymenophorea</taxon>
        <taxon>Peniculida</taxon>
        <taxon>Parameciidae</taxon>
        <taxon>Paramecium</taxon>
    </lineage>
</organism>
<evidence type="ECO:0000313" key="9">
    <source>
        <dbReference type="Proteomes" id="UP000692954"/>
    </source>
</evidence>
<accession>A0A8S1RB73</accession>
<keyword evidence="9" id="KW-1185">Reference proteome</keyword>
<feature type="domain" description="USP" evidence="7">
    <location>
        <begin position="97"/>
        <end position="457"/>
    </location>
</feature>
<evidence type="ECO:0000259" key="7">
    <source>
        <dbReference type="PROSITE" id="PS50235"/>
    </source>
</evidence>
<evidence type="ECO:0000256" key="6">
    <source>
        <dbReference type="ARBA" id="ARBA00022807"/>
    </source>
</evidence>
<dbReference type="GO" id="GO:0043161">
    <property type="term" value="P:proteasome-mediated ubiquitin-dependent protein catabolic process"/>
    <property type="evidence" value="ECO:0007669"/>
    <property type="project" value="InterPro"/>
</dbReference>
<keyword evidence="5" id="KW-0378">Hydrolase</keyword>
<dbReference type="PROSITE" id="PS50235">
    <property type="entry name" value="USP_3"/>
    <property type="match status" value="1"/>
</dbReference>
<keyword evidence="3" id="KW-0645">Protease</keyword>
<dbReference type="Pfam" id="PF00443">
    <property type="entry name" value="UCH"/>
    <property type="match status" value="1"/>
</dbReference>
<dbReference type="PANTHER" id="PTHR43982">
    <property type="entry name" value="UBIQUITIN CARBOXYL-TERMINAL HYDROLASE"/>
    <property type="match status" value="1"/>
</dbReference>